<dbReference type="PANTHER" id="PTHR46630">
    <property type="entry name" value="TETRATRICOPEPTIDE REPEAT PROTEIN 29"/>
    <property type="match status" value="1"/>
</dbReference>
<keyword evidence="2" id="KW-0963">Cytoplasm</keyword>
<evidence type="ECO:0000256" key="4">
    <source>
        <dbReference type="ARBA" id="ARBA00022803"/>
    </source>
</evidence>
<evidence type="ECO:0000256" key="2">
    <source>
        <dbReference type="ARBA" id="ARBA00022490"/>
    </source>
</evidence>
<dbReference type="RefSeq" id="WP_209643651.1">
    <property type="nucleotide sequence ID" value="NZ_JAGINW010000001.1"/>
</dbReference>
<organism evidence="7 8">
    <name type="scientific">Kibdelosporangium banguiense</name>
    <dbReference type="NCBI Taxonomy" id="1365924"/>
    <lineage>
        <taxon>Bacteria</taxon>
        <taxon>Bacillati</taxon>
        <taxon>Actinomycetota</taxon>
        <taxon>Actinomycetes</taxon>
        <taxon>Pseudonocardiales</taxon>
        <taxon>Pseudonocardiaceae</taxon>
        <taxon>Kibdelosporangium</taxon>
    </lineage>
</organism>
<gene>
    <name evidence="7" type="ORF">JOF56_006987</name>
</gene>
<dbReference type="EMBL" id="JAGINW010000001">
    <property type="protein sequence ID" value="MBP2326602.1"/>
    <property type="molecule type" value="Genomic_DNA"/>
</dbReference>
<evidence type="ECO:0000313" key="8">
    <source>
        <dbReference type="Proteomes" id="UP001519332"/>
    </source>
</evidence>
<keyword evidence="8" id="KW-1185">Reference proteome</keyword>
<evidence type="ECO:0000256" key="6">
    <source>
        <dbReference type="PROSITE-ProRule" id="PRU00339"/>
    </source>
</evidence>
<dbReference type="SMART" id="SM00028">
    <property type="entry name" value="TPR"/>
    <property type="match status" value="7"/>
</dbReference>
<dbReference type="InterPro" id="IPR011990">
    <property type="entry name" value="TPR-like_helical_dom_sf"/>
</dbReference>
<evidence type="ECO:0000256" key="1">
    <source>
        <dbReference type="ARBA" id="ARBA00004496"/>
    </source>
</evidence>
<sequence length="823" mass="90295">MSLHERVRHAHAEVQLARFTQLAEQSDTLGLAGPAQDDAARMWPQVEHALRWLASQSDENDTAAAQLSTVMRGATGMLTIESASLDQREDWTRAAIRAAQRLGRERDVCLLYGNLGTVLLDRDDFVPAVECFESALRLGSQSEPILRAQDFDGLATAYAALGWQSEAEKLFDAALTVFAETAHHRDEVATRLHRCRARLSWEEPGGALEDMQVLRRLIDEDGATFASSEVLRLQLEVWAHAGMARHALDHADRWVDAMREAGELSLAEVRLARASVNFILGRPDAAVPDLTAAQQIVQTNHADQMLYEVLTLLGASYRDTGRFDDSRSALLHRRDLAASAGTKRRWQAATDLAHSAAAAGDLATARTFHQQALDLVTADTATITTVGEKRFPDATYQIYDQRAKALSLSALADLDVRAQNSAEAWQGHDAAIDESWTSVRLCVRILDQAGRSAFAVEDYERVLTYQQRRAEILAELDDPRALAHAFGECADALRLLGRYAESISHYERVTELDREVANHHDEARSLCDIANVHAILGNADLSVEYYERAARLAACHDYRMIRVHALAGIAEVTTDPVITAASLLRAWLLATAIEYDGGIGHTSERLSALPDADLDLWRTHAIAEQELATTSSPEQAVEHLRSAVNFAAASRDQTALWDALDNLAGAAQTVGDVALAVETLLDAEALTVVADAPDIEDAVLDHVSLLVGRRLENTDAAISILRRRLDRATARGDTRARMRSLIRLAQLHVNTIDEDNAHAMLEEALHLARALGDPVGEVDVLGLSGAIERRHDLGDTPDTLVRAIFLAEQHCPEAVENLRLLAQ</sequence>
<proteinExistence type="inferred from homology"/>
<dbReference type="Pfam" id="PF13424">
    <property type="entry name" value="TPR_12"/>
    <property type="match status" value="1"/>
</dbReference>
<comment type="similarity">
    <text evidence="5">Belongs to the Rap family.</text>
</comment>
<protein>
    <submittedName>
        <fullName evidence="7">Tetratricopeptide (TPR) repeat protein</fullName>
    </submittedName>
</protein>
<evidence type="ECO:0000256" key="5">
    <source>
        <dbReference type="ARBA" id="ARBA00038253"/>
    </source>
</evidence>
<reference evidence="7 8" key="1">
    <citation type="submission" date="2021-03" db="EMBL/GenBank/DDBJ databases">
        <title>Sequencing the genomes of 1000 actinobacteria strains.</title>
        <authorList>
            <person name="Klenk H.-P."/>
        </authorList>
    </citation>
    <scope>NUCLEOTIDE SEQUENCE [LARGE SCALE GENOMIC DNA]</scope>
    <source>
        <strain evidence="7 8">DSM 46670</strain>
    </source>
</reference>
<dbReference type="Proteomes" id="UP001519332">
    <property type="component" value="Unassembled WGS sequence"/>
</dbReference>
<comment type="caution">
    <text evidence="7">The sequence shown here is derived from an EMBL/GenBank/DDBJ whole genome shotgun (WGS) entry which is preliminary data.</text>
</comment>
<dbReference type="InterPro" id="IPR051476">
    <property type="entry name" value="Bac_ResReg_Asp_Phosphatase"/>
</dbReference>
<dbReference type="Gene3D" id="1.25.40.10">
    <property type="entry name" value="Tetratricopeptide repeat domain"/>
    <property type="match status" value="4"/>
</dbReference>
<accession>A0ABS4TQB5</accession>
<feature type="repeat" description="TPR" evidence="6">
    <location>
        <begin position="109"/>
        <end position="142"/>
    </location>
</feature>
<keyword evidence="3" id="KW-0677">Repeat</keyword>
<dbReference type="SUPFAM" id="SSF48452">
    <property type="entry name" value="TPR-like"/>
    <property type="match status" value="4"/>
</dbReference>
<keyword evidence="4 6" id="KW-0802">TPR repeat</keyword>
<dbReference type="PROSITE" id="PS50005">
    <property type="entry name" value="TPR"/>
    <property type="match status" value="1"/>
</dbReference>
<evidence type="ECO:0000256" key="3">
    <source>
        <dbReference type="ARBA" id="ARBA00022737"/>
    </source>
</evidence>
<comment type="subcellular location">
    <subcellularLocation>
        <location evidence="1">Cytoplasm</location>
    </subcellularLocation>
</comment>
<name>A0ABS4TQB5_9PSEU</name>
<evidence type="ECO:0000313" key="7">
    <source>
        <dbReference type="EMBL" id="MBP2326602.1"/>
    </source>
</evidence>
<dbReference type="InterPro" id="IPR019734">
    <property type="entry name" value="TPR_rpt"/>
</dbReference>
<dbReference type="PANTHER" id="PTHR46630:SF1">
    <property type="entry name" value="TETRATRICOPEPTIDE REPEAT PROTEIN 29"/>
    <property type="match status" value="1"/>
</dbReference>